<organism evidence="10">
    <name type="scientific">Pinctada fucata</name>
    <name type="common">Akoya pearl oyster</name>
    <name type="synonym">Pinctada imbricata fucata</name>
    <dbReference type="NCBI Taxonomy" id="50426"/>
    <lineage>
        <taxon>Eukaryota</taxon>
        <taxon>Metazoa</taxon>
        <taxon>Spiralia</taxon>
        <taxon>Lophotrochozoa</taxon>
        <taxon>Mollusca</taxon>
        <taxon>Bivalvia</taxon>
        <taxon>Autobranchia</taxon>
        <taxon>Pteriomorphia</taxon>
        <taxon>Pterioida</taxon>
        <taxon>Pterioidea</taxon>
        <taxon>Pteriidae</taxon>
        <taxon>Pinctada</taxon>
    </lineage>
</organism>
<feature type="domain" description="Chitin-binding type-2" evidence="8">
    <location>
        <begin position="399"/>
        <end position="455"/>
    </location>
</feature>
<evidence type="ECO:0000259" key="9">
    <source>
        <dbReference type="PROSITE" id="PS51910"/>
    </source>
</evidence>
<evidence type="ECO:0000256" key="4">
    <source>
        <dbReference type="ARBA" id="ARBA00023157"/>
    </source>
</evidence>
<evidence type="ECO:0000256" key="1">
    <source>
        <dbReference type="ARBA" id="ARBA00009121"/>
    </source>
</evidence>
<reference evidence="10" key="1">
    <citation type="submission" date="2016-03" db="EMBL/GenBank/DDBJ databases">
        <authorList>
            <person name="Ploux O."/>
        </authorList>
    </citation>
    <scope>NUCLEOTIDE SEQUENCE</scope>
    <source>
        <tissue evidence="10">Mantle</tissue>
    </source>
</reference>
<dbReference type="InterPro" id="IPR001579">
    <property type="entry name" value="Glyco_hydro_18_chit_AS"/>
</dbReference>
<dbReference type="PANTHER" id="PTHR11177:SF317">
    <property type="entry name" value="CHITINASE 12-RELATED"/>
    <property type="match status" value="1"/>
</dbReference>
<dbReference type="GO" id="GO:0006032">
    <property type="term" value="P:chitin catabolic process"/>
    <property type="evidence" value="ECO:0007669"/>
    <property type="project" value="UniProtKB-ARBA"/>
</dbReference>
<dbReference type="InterPro" id="IPR002557">
    <property type="entry name" value="Chitin-bd_dom"/>
</dbReference>
<dbReference type="FunFam" id="3.10.50.10:FF:000001">
    <property type="entry name" value="Chitinase 3-like 1"/>
    <property type="match status" value="1"/>
</dbReference>
<dbReference type="Gene3D" id="3.20.20.80">
    <property type="entry name" value="Glycosidases"/>
    <property type="match status" value="1"/>
</dbReference>
<dbReference type="GO" id="GO:0005975">
    <property type="term" value="P:carbohydrate metabolic process"/>
    <property type="evidence" value="ECO:0007669"/>
    <property type="project" value="InterPro"/>
</dbReference>
<dbReference type="Pfam" id="PF01607">
    <property type="entry name" value="CBM_14"/>
    <property type="match status" value="2"/>
</dbReference>
<feature type="compositionally biased region" description="Low complexity" evidence="7">
    <location>
        <begin position="374"/>
        <end position="390"/>
    </location>
</feature>
<dbReference type="Pfam" id="PF00704">
    <property type="entry name" value="Glyco_hydro_18"/>
    <property type="match status" value="1"/>
</dbReference>
<dbReference type="InterPro" id="IPR011583">
    <property type="entry name" value="Chitinase_II/V-like_cat"/>
</dbReference>
<evidence type="ECO:0000256" key="5">
    <source>
        <dbReference type="ARBA" id="ARBA00023295"/>
    </source>
</evidence>
<dbReference type="InterPro" id="IPR029070">
    <property type="entry name" value="Chitinase_insertion_sf"/>
</dbReference>
<keyword evidence="2" id="KW-0147">Chitin-binding</keyword>
<dbReference type="SUPFAM" id="SSF57625">
    <property type="entry name" value="Invertebrate chitin-binding proteins"/>
    <property type="match status" value="2"/>
</dbReference>
<dbReference type="CDD" id="cd02872">
    <property type="entry name" value="GH18_chitolectin_chitotriosidase"/>
    <property type="match status" value="1"/>
</dbReference>
<name>A0A194AMZ5_PINFU</name>
<evidence type="ECO:0000256" key="6">
    <source>
        <dbReference type="RuleBase" id="RU000489"/>
    </source>
</evidence>
<comment type="similarity">
    <text evidence="1">Belongs to the glycosyl hydrolase 18 family. Chitinase class II subfamily.</text>
</comment>
<dbReference type="SUPFAM" id="SSF54556">
    <property type="entry name" value="Chitinase insertion domain"/>
    <property type="match status" value="1"/>
</dbReference>
<dbReference type="PROSITE" id="PS01095">
    <property type="entry name" value="GH18_1"/>
    <property type="match status" value="1"/>
</dbReference>
<dbReference type="PANTHER" id="PTHR11177">
    <property type="entry name" value="CHITINASE"/>
    <property type="match status" value="1"/>
</dbReference>
<keyword evidence="3 6" id="KW-0378">Hydrolase</keyword>
<evidence type="ECO:0000313" key="10">
    <source>
        <dbReference type="EMBL" id="JAS03852.1"/>
    </source>
</evidence>
<evidence type="ECO:0000256" key="3">
    <source>
        <dbReference type="ARBA" id="ARBA00022801"/>
    </source>
</evidence>
<keyword evidence="5 6" id="KW-0326">Glycosidase</keyword>
<dbReference type="Gene3D" id="2.170.140.10">
    <property type="entry name" value="Chitin binding domain"/>
    <property type="match status" value="2"/>
</dbReference>
<dbReference type="InterPro" id="IPR036508">
    <property type="entry name" value="Chitin-bd_dom_sf"/>
</dbReference>
<dbReference type="GO" id="GO:0004568">
    <property type="term" value="F:chitinase activity"/>
    <property type="evidence" value="ECO:0007669"/>
    <property type="project" value="UniProtKB-ARBA"/>
</dbReference>
<dbReference type="Gene3D" id="3.10.50.10">
    <property type="match status" value="1"/>
</dbReference>
<dbReference type="PROSITE" id="PS50940">
    <property type="entry name" value="CHIT_BIND_II"/>
    <property type="match status" value="2"/>
</dbReference>
<proteinExistence type="inferred from homology"/>
<dbReference type="EMBL" id="GELH01000419">
    <property type="protein sequence ID" value="JAS03853.1"/>
    <property type="molecule type" value="Transcribed_RNA"/>
</dbReference>
<dbReference type="SMART" id="SM00636">
    <property type="entry name" value="Glyco_18"/>
    <property type="match status" value="1"/>
</dbReference>
<dbReference type="AlphaFoldDB" id="A0A194AMZ5"/>
<feature type="region of interest" description="Disordered" evidence="7">
    <location>
        <begin position="318"/>
        <end position="390"/>
    </location>
</feature>
<dbReference type="SMART" id="SM00494">
    <property type="entry name" value="ChtBD2"/>
    <property type="match status" value="2"/>
</dbReference>
<accession>A0A194AMZ5</accession>
<dbReference type="EMBL" id="GELH01000420">
    <property type="protein sequence ID" value="JAS03852.1"/>
    <property type="molecule type" value="Transcribed_RNA"/>
</dbReference>
<protein>
    <recommendedName>
        <fullName evidence="11">Chitinase</fullName>
    </recommendedName>
</protein>
<dbReference type="GO" id="GO:0005576">
    <property type="term" value="C:extracellular region"/>
    <property type="evidence" value="ECO:0007669"/>
    <property type="project" value="InterPro"/>
</dbReference>
<feature type="compositionally biased region" description="Pro residues" evidence="7">
    <location>
        <begin position="355"/>
        <end position="373"/>
    </location>
</feature>
<feature type="compositionally biased region" description="Low complexity" evidence="7">
    <location>
        <begin position="332"/>
        <end position="342"/>
    </location>
</feature>
<evidence type="ECO:0000256" key="2">
    <source>
        <dbReference type="ARBA" id="ARBA00022669"/>
    </source>
</evidence>
<evidence type="ECO:0000259" key="8">
    <source>
        <dbReference type="PROSITE" id="PS50940"/>
    </source>
</evidence>
<evidence type="ECO:0000256" key="7">
    <source>
        <dbReference type="SAM" id="MobiDB-lite"/>
    </source>
</evidence>
<evidence type="ECO:0008006" key="11">
    <source>
        <dbReference type="Google" id="ProtNLM"/>
    </source>
</evidence>
<dbReference type="PROSITE" id="PS51910">
    <property type="entry name" value="GH18_2"/>
    <property type="match status" value="1"/>
</dbReference>
<keyword evidence="4" id="KW-1015">Disulfide bond</keyword>
<dbReference type="InterPro" id="IPR050314">
    <property type="entry name" value="Glycosyl_Hydrlase_18"/>
</dbReference>
<dbReference type="InterPro" id="IPR017853">
    <property type="entry name" value="GH"/>
</dbReference>
<dbReference type="GO" id="GO:0008061">
    <property type="term" value="F:chitin binding"/>
    <property type="evidence" value="ECO:0007669"/>
    <property type="project" value="UniProtKB-KW"/>
</dbReference>
<feature type="domain" description="Chitin-binding type-2" evidence="8">
    <location>
        <begin position="506"/>
        <end position="563"/>
    </location>
</feature>
<sequence length="568" mass="61912">MKGMYERFNKLKQQNPSLKTLLAVGGWNMGSAPFTRMVASDASRRDFATDTVKFLRTHGFDGLDLDWEYPANRGSPAGDRDKFTELLKVLKSEFAKEAQSTGNPQLLLSAAIPAGQSNIDTGYNVPEISKYLDLMNLMTYDLHGGSFEDETGHNSPLHQSPLDKGNNTHLNVEWAAHYWVSKGAPKSKLNIGMPLYGRSFTLADPNNDGLYAPDRGNGGQAGRYTREAGFLSYYEICEMLKSGGTRHYLPDAMVPYVVKGNQWVGYDDPDSLKQKVDFVKKEGYGGIMVWALDLDDFSGSCGQGKYPLLRAINNELKSSGTAPITPVPTTLPKPVTQKTTLPRQTAGPIVTNAPPVTPQPTAAPQPTGAPQPTNPQLTNPQPTNPQPVQTTHHIGLTQKFNCNGRTSGFYPDPNSCTSYYICAGATSFEVTCASGLNFNPKTKYCDWPNNVQCNNKPNPTQAPAVPQTTVKQTQMTQRLTQGMTQTTTSQSSPPVQTYPAIGTGANAFCSSRSDGHYRDPQDCGMFYQCASGLGFHEPCPPGTAFNEGLVACDYPYKIAACRSYTGRK</sequence>
<feature type="domain" description="GH18" evidence="9">
    <location>
        <begin position="1"/>
        <end position="319"/>
    </location>
</feature>
<dbReference type="InterPro" id="IPR001223">
    <property type="entry name" value="Glyco_hydro18_cat"/>
</dbReference>
<dbReference type="SUPFAM" id="SSF51445">
    <property type="entry name" value="(Trans)glycosidases"/>
    <property type="match status" value="1"/>
</dbReference>